<dbReference type="PANTHER" id="PTHR43095:SF5">
    <property type="entry name" value="XYLULOSE KINASE"/>
    <property type="match status" value="1"/>
</dbReference>
<keyword evidence="2 4" id="KW-0808">Transferase</keyword>
<dbReference type="GO" id="GO:0005975">
    <property type="term" value="P:carbohydrate metabolic process"/>
    <property type="evidence" value="ECO:0007669"/>
    <property type="project" value="InterPro"/>
</dbReference>
<keyword evidence="3 4" id="KW-0418">Kinase</keyword>
<evidence type="ECO:0000256" key="3">
    <source>
        <dbReference type="ARBA" id="ARBA00022777"/>
    </source>
</evidence>
<dbReference type="Pfam" id="PF00370">
    <property type="entry name" value="FGGY_N"/>
    <property type="match status" value="1"/>
</dbReference>
<dbReference type="CDD" id="cd07804">
    <property type="entry name" value="ASKHA_NBD_FGGY_RrXK-like"/>
    <property type="match status" value="1"/>
</dbReference>
<gene>
    <name evidence="7" type="ORF">HKX02_06240</name>
    <name evidence="8" type="ORF">OHAE_4584</name>
</gene>
<organism evidence="8 9">
    <name type="scientific">Ochrobactrum soli</name>
    <dbReference type="NCBI Taxonomy" id="2448455"/>
    <lineage>
        <taxon>Bacteria</taxon>
        <taxon>Pseudomonadati</taxon>
        <taxon>Pseudomonadota</taxon>
        <taxon>Alphaproteobacteria</taxon>
        <taxon>Hyphomicrobiales</taxon>
        <taxon>Brucellaceae</taxon>
        <taxon>Brucella/Ochrobactrum group</taxon>
        <taxon>Ochrobactrum</taxon>
    </lineage>
</organism>
<keyword evidence="10" id="KW-1185">Reference proteome</keyword>
<dbReference type="GO" id="GO:0016301">
    <property type="term" value="F:kinase activity"/>
    <property type="evidence" value="ECO:0007669"/>
    <property type="project" value="UniProtKB-KW"/>
</dbReference>
<accession>A0A2P9HCG3</accession>
<evidence type="ECO:0000259" key="5">
    <source>
        <dbReference type="Pfam" id="PF00370"/>
    </source>
</evidence>
<evidence type="ECO:0000256" key="1">
    <source>
        <dbReference type="ARBA" id="ARBA00009156"/>
    </source>
</evidence>
<dbReference type="SUPFAM" id="SSF53067">
    <property type="entry name" value="Actin-like ATPase domain"/>
    <property type="match status" value="2"/>
</dbReference>
<dbReference type="EMBL" id="OOFM01000001">
    <property type="protein sequence ID" value="SPL61792.1"/>
    <property type="molecule type" value="Genomic_DNA"/>
</dbReference>
<dbReference type="EMBL" id="JABFCY010000003">
    <property type="protein sequence ID" value="NNU59857.1"/>
    <property type="molecule type" value="Genomic_DNA"/>
</dbReference>
<dbReference type="Proteomes" id="UP000246073">
    <property type="component" value="Unassembled WGS sequence"/>
</dbReference>
<protein>
    <submittedName>
        <fullName evidence="8">Carbohydrate kinase, FGGY</fullName>
    </submittedName>
    <submittedName>
        <fullName evidence="7">FGGY-family carbohydrate kinase</fullName>
    </submittedName>
</protein>
<dbReference type="RefSeq" id="WP_109365982.1">
    <property type="nucleotide sequence ID" value="NZ_JABFCY010000003.1"/>
</dbReference>
<dbReference type="InterPro" id="IPR000577">
    <property type="entry name" value="Carb_kinase_FGGY"/>
</dbReference>
<reference evidence="9" key="1">
    <citation type="submission" date="2017-12" db="EMBL/GenBank/DDBJ databases">
        <authorList>
            <person name="Diaz M."/>
        </authorList>
    </citation>
    <scope>NUCLEOTIDE SEQUENCE [LARGE SCALE GENOMIC DNA]</scope>
    <source>
        <strain evidence="9">FI11154</strain>
    </source>
</reference>
<dbReference type="PANTHER" id="PTHR43095">
    <property type="entry name" value="SUGAR KINASE"/>
    <property type="match status" value="1"/>
</dbReference>
<name>A0A2P9HCG3_9HYPH</name>
<evidence type="ECO:0000256" key="4">
    <source>
        <dbReference type="RuleBase" id="RU003733"/>
    </source>
</evidence>
<evidence type="ECO:0000313" key="8">
    <source>
        <dbReference type="EMBL" id="SPL61792.1"/>
    </source>
</evidence>
<dbReference type="PIRSF" id="PIRSF000538">
    <property type="entry name" value="GlpK"/>
    <property type="match status" value="1"/>
</dbReference>
<evidence type="ECO:0000313" key="7">
    <source>
        <dbReference type="EMBL" id="NNU59857.1"/>
    </source>
</evidence>
<dbReference type="InterPro" id="IPR018484">
    <property type="entry name" value="FGGY_N"/>
</dbReference>
<reference evidence="7 10" key="3">
    <citation type="submission" date="2020-05" db="EMBL/GenBank/DDBJ databases">
        <title>Draft Genome Sequence of Ochrobactrum soli Isolated from Stable Fly Gut.</title>
        <authorList>
            <person name="Pileggi M.T."/>
            <person name="Vazhakkala L.J."/>
            <person name="Wong C.N."/>
        </authorList>
    </citation>
    <scope>NUCLEOTIDE SEQUENCE [LARGE SCALE GENOMIC DNA]</scope>
    <source>
        <strain evidence="7 10">MTP-C0764</strain>
    </source>
</reference>
<feature type="domain" description="Carbohydrate kinase FGGY C-terminal" evidence="6">
    <location>
        <begin position="259"/>
        <end position="446"/>
    </location>
</feature>
<dbReference type="InterPro" id="IPR018485">
    <property type="entry name" value="FGGY_C"/>
</dbReference>
<evidence type="ECO:0000259" key="6">
    <source>
        <dbReference type="Pfam" id="PF02782"/>
    </source>
</evidence>
<dbReference type="AlphaFoldDB" id="A0A2P9HCG3"/>
<dbReference type="Proteomes" id="UP000574931">
    <property type="component" value="Unassembled WGS sequence"/>
</dbReference>
<dbReference type="Pfam" id="PF02782">
    <property type="entry name" value="FGGY_C"/>
    <property type="match status" value="1"/>
</dbReference>
<dbReference type="InterPro" id="IPR043129">
    <property type="entry name" value="ATPase_NBD"/>
</dbReference>
<reference evidence="8" key="2">
    <citation type="submission" date="2017-12" db="EMBL/GenBank/DDBJ databases">
        <authorList>
            <person name="Hurst M.R.H."/>
        </authorList>
    </citation>
    <scope>NUCLEOTIDE SEQUENCE [LARGE SCALE GENOMIC DNA]</scope>
    <source>
        <strain evidence="8">FI11154</strain>
    </source>
</reference>
<evidence type="ECO:0000256" key="2">
    <source>
        <dbReference type="ARBA" id="ARBA00022679"/>
    </source>
</evidence>
<proteinExistence type="inferred from homology"/>
<evidence type="ECO:0000313" key="10">
    <source>
        <dbReference type="Proteomes" id="UP000574931"/>
    </source>
</evidence>
<dbReference type="InterPro" id="IPR018483">
    <property type="entry name" value="Carb_kinase_FGGY_CS"/>
</dbReference>
<dbReference type="GO" id="GO:0016773">
    <property type="term" value="F:phosphotransferase activity, alcohol group as acceptor"/>
    <property type="evidence" value="ECO:0007669"/>
    <property type="project" value="InterPro"/>
</dbReference>
<comment type="similarity">
    <text evidence="1 4">Belongs to the FGGY kinase family.</text>
</comment>
<feature type="domain" description="Carbohydrate kinase FGGY N-terminal" evidence="5">
    <location>
        <begin position="3"/>
        <end position="247"/>
    </location>
</feature>
<dbReference type="PROSITE" id="PS00445">
    <property type="entry name" value="FGGY_KINASES_2"/>
    <property type="match status" value="1"/>
</dbReference>
<dbReference type="InterPro" id="IPR050406">
    <property type="entry name" value="FGGY_Carb_Kinase"/>
</dbReference>
<evidence type="ECO:0000313" key="9">
    <source>
        <dbReference type="Proteomes" id="UP000246073"/>
    </source>
</evidence>
<dbReference type="Gene3D" id="3.30.420.40">
    <property type="match status" value="2"/>
</dbReference>
<sequence>MRYYLGIDIGTFESKGVLSDEEGRIVASAARPHRMLVPQPGWAEHDAEQNWWGEFCSISRELIEQSSVAASDIRAVAASGIGPCMLPVDENGAPLMKAVLYGVDTRAAVEIEELTAEIGLERLMREGGNALTSQSVGPKILWLKKNHPDIFDRTHKFLNSSSFLVHRLTGNYTIDHYSAAGFSPLYDVARQDWTDDFAERIVSRERLPDLLWTTDIAGAVTPQAAAATGLAVGTPVIAGTIDAAAEAVSVGVQKSGEMMVMYGSTMFIILVTDQRIADTRLWYAPWLFRGEHACMSGTSTSGTLTRWFQEQFARELPAASALQALAEEAVSSPPGAKGLFVLPYFSGERTPVHDPSARGMIFGLDLTHIRADIYRALLEGVAYGVNDIFNTYHEAHAPLERIAAVGGGTRNAVWSQAISDVSEKLQLVRSKTIGAAYGNCFLGALAVGDVAKADIEQWNPVERRIEPDAGTKRVYQQGFDTFKKLYERTADLMRIASA</sequence>